<dbReference type="EMBL" id="WNKQ01000017">
    <property type="protein sequence ID" value="KAF5846078.1"/>
    <property type="molecule type" value="Genomic_DNA"/>
</dbReference>
<dbReference type="Proteomes" id="UP000624244">
    <property type="component" value="Unassembled WGS sequence"/>
</dbReference>
<comment type="caution">
    <text evidence="2">The sequence shown here is derived from an EMBL/GenBank/DDBJ whole genome shotgun (WGS) entry which is preliminary data.</text>
</comment>
<organism evidence="2 3">
    <name type="scientific">Cochliobolus sativus</name>
    <name type="common">Common root rot and spot blotch fungus</name>
    <name type="synonym">Bipolaris sorokiniana</name>
    <dbReference type="NCBI Taxonomy" id="45130"/>
    <lineage>
        <taxon>Eukaryota</taxon>
        <taxon>Fungi</taxon>
        <taxon>Dikarya</taxon>
        <taxon>Ascomycota</taxon>
        <taxon>Pezizomycotina</taxon>
        <taxon>Dothideomycetes</taxon>
        <taxon>Pleosporomycetidae</taxon>
        <taxon>Pleosporales</taxon>
        <taxon>Pleosporineae</taxon>
        <taxon>Pleosporaceae</taxon>
        <taxon>Bipolaris</taxon>
    </lineage>
</organism>
<evidence type="ECO:0000313" key="3">
    <source>
        <dbReference type="Proteomes" id="UP000624244"/>
    </source>
</evidence>
<accession>A0A8H6DSD5</accession>
<proteinExistence type="predicted"/>
<evidence type="ECO:0000313" key="2">
    <source>
        <dbReference type="EMBL" id="KAF5846078.1"/>
    </source>
</evidence>
<sequence>MTEITSSMPMISDCIHAVSSSLVVKLPPSQNACPICVITSQMAAVRAAQNHFLTRGGVFVSSSGDIKKHVIATRYWKKTKIALANTIIKFEDLLKEPGLPVEDIEKLSEALGAWDDQKIFLSRVPGLRCVRGPDTPVPTEEDRERARVFMNWVRNTMKREMILSAMRDKASSIPAWPPDKDQPGWQLVEPRSFPVPSLISSPPTAPPQIDFHDTWQQTLVPLSPVLIQSPQQSSHTQKTETKPFSASLTTTTTTYTYPATTKSIFKTLRTLITPKPSDPAQQPKHVRISPSATISSEHLSTANPSPFKSLSRTCTTAPHSVHTTAEHKRHKYAYFRRHPTYEPGVWASAEGSRKVNTSFYHAKPWAVEMYVGRELKREERERKVAVQLGRDGRKWMVALAEARKMDVQRVRLERLVAWLLGLGGGQWSGKKLEILPIKAKQLYHGWTTDFATGEQRFSNVQPNRIKDLNRLVHGPNIHAINWTPAVTNVHTGATTTVRHHCSQGVNHARTAECYGDLMHQSYCPCWEYGESHGWYRCGLQQMVMSTACKKHRDDEMRKVFDKLRKGYPVYGWELNRPDREESNVCSETKMEAIVEASKAEEEELEKQIEERGEVDESVFVYAQMKKREEAQMKERMWQRKDEKERARLGKQGISEREQ</sequence>
<feature type="region of interest" description="Disordered" evidence="1">
    <location>
        <begin position="631"/>
        <end position="658"/>
    </location>
</feature>
<gene>
    <name evidence="2" type="ORF">GGP41_008558</name>
</gene>
<evidence type="ECO:0000256" key="1">
    <source>
        <dbReference type="SAM" id="MobiDB-lite"/>
    </source>
</evidence>
<reference evidence="2" key="1">
    <citation type="submission" date="2019-11" db="EMBL/GenBank/DDBJ databases">
        <title>Bipolaris sorokiniana Genome sequencing.</title>
        <authorList>
            <person name="Wang H."/>
        </authorList>
    </citation>
    <scope>NUCLEOTIDE SEQUENCE</scope>
</reference>
<protein>
    <submittedName>
        <fullName evidence="2">Uncharacterized protein</fullName>
    </submittedName>
</protein>
<dbReference type="AlphaFoldDB" id="A0A8H6DSD5"/>
<name>A0A8H6DSD5_COCSA</name>